<name>A0A8C5QA33_9ANUR</name>
<comment type="function">
    <text evidence="8 9">Required for the first step of diphthamide biosynthesis, a post-translational modification of histidine which occurs in elongation factor 2. DPH1 and DPH2 transfer a 3-amino-3-carboxypropyl (ACP) group from S-adenosyl-L-methionine (SAM) to a histidine residue, the reaction is assisted by a reduction system comprising DPH3 and a NADH-dependent reductase. Facilitates the reduction of the catalytic iron-sulfur cluster found in the DPH1 subunit.</text>
</comment>
<dbReference type="SFLD" id="SFLDF00408">
    <property type="entry name" value="Diphthamide_biosynthesis_famil"/>
    <property type="match status" value="1"/>
</dbReference>
<dbReference type="FunFam" id="3.40.50.11860:FF:000001">
    <property type="entry name" value="2-(3-amino-3-carboxypropyl)histidine synthase subunit 2"/>
    <property type="match status" value="1"/>
</dbReference>
<dbReference type="GeneTree" id="ENSGT00940000153694"/>
<dbReference type="InterPro" id="IPR016435">
    <property type="entry name" value="DPH1/DPH2"/>
</dbReference>
<dbReference type="UniPathway" id="UPA00559"/>
<dbReference type="Ensembl" id="ENSLLET00000036325.1">
    <property type="protein sequence ID" value="ENSLLEP00000034994.1"/>
    <property type="gene ID" value="ENSLLEG00000022151.1"/>
</dbReference>
<dbReference type="GO" id="GO:0046872">
    <property type="term" value="F:metal ion binding"/>
    <property type="evidence" value="ECO:0007669"/>
    <property type="project" value="UniProtKB-KW"/>
</dbReference>
<keyword evidence="6 9" id="KW-0408">Iron</keyword>
<dbReference type="SFLD" id="SFLDS00032">
    <property type="entry name" value="Radical_SAM_3-amino-3-carboxyp"/>
    <property type="match status" value="1"/>
</dbReference>
<protein>
    <recommendedName>
        <fullName evidence="4 9">2-(3-amino-3-carboxypropyl)histidine synthase subunit 2</fullName>
    </recommendedName>
</protein>
<dbReference type="Proteomes" id="UP000694569">
    <property type="component" value="Unplaced"/>
</dbReference>
<comment type="cofactor">
    <cofactor evidence="1">
        <name>[4Fe-4S] cluster</name>
        <dbReference type="ChEBI" id="CHEBI:49883"/>
    </cofactor>
</comment>
<dbReference type="InterPro" id="IPR042263">
    <property type="entry name" value="DPH1/DPH2_1"/>
</dbReference>
<dbReference type="GO" id="GO:0090560">
    <property type="term" value="F:2-(3-amino-3-carboxypropyl)histidine synthase activity"/>
    <property type="evidence" value="ECO:0007669"/>
    <property type="project" value="InterPro"/>
</dbReference>
<accession>A0A8C5QA33</accession>
<dbReference type="NCBIfam" id="TIGR00272">
    <property type="entry name" value="DPH2"/>
    <property type="match status" value="1"/>
</dbReference>
<dbReference type="SFLD" id="SFLDG01121">
    <property type="entry name" value="Diphthamide_biosynthesis"/>
    <property type="match status" value="1"/>
</dbReference>
<dbReference type="Pfam" id="PF01866">
    <property type="entry name" value="Diphthamide_syn"/>
    <property type="match status" value="1"/>
</dbReference>
<evidence type="ECO:0000256" key="2">
    <source>
        <dbReference type="ARBA" id="ARBA00005156"/>
    </source>
</evidence>
<proteinExistence type="inferred from homology"/>
<dbReference type="GO" id="GO:0051536">
    <property type="term" value="F:iron-sulfur cluster binding"/>
    <property type="evidence" value="ECO:0007669"/>
    <property type="project" value="UniProtKB-KW"/>
</dbReference>
<evidence type="ECO:0000256" key="9">
    <source>
        <dbReference type="RuleBase" id="RU364133"/>
    </source>
</evidence>
<dbReference type="PANTHER" id="PTHR10762:SF2">
    <property type="entry name" value="2-(3-AMINO-3-CARBOXYPROPYL)HISTIDINE SYNTHASE SUBUNIT 2"/>
    <property type="match status" value="1"/>
</dbReference>
<keyword evidence="7 9" id="KW-0411">Iron-sulfur</keyword>
<dbReference type="NCBIfam" id="TIGR00322">
    <property type="entry name" value="diphth2_R"/>
    <property type="match status" value="1"/>
</dbReference>
<dbReference type="GO" id="GO:0017183">
    <property type="term" value="P:protein histidyl modification to diphthamide"/>
    <property type="evidence" value="ECO:0007669"/>
    <property type="project" value="UniProtKB-UniPathway"/>
</dbReference>
<evidence type="ECO:0000313" key="10">
    <source>
        <dbReference type="Ensembl" id="ENSLLEP00000034994.1"/>
    </source>
</evidence>
<evidence type="ECO:0000256" key="7">
    <source>
        <dbReference type="ARBA" id="ARBA00023014"/>
    </source>
</evidence>
<evidence type="ECO:0000313" key="11">
    <source>
        <dbReference type="Proteomes" id="UP000694569"/>
    </source>
</evidence>
<organism evidence="10 11">
    <name type="scientific">Leptobrachium leishanense</name>
    <name type="common">Leishan spiny toad</name>
    <dbReference type="NCBI Taxonomy" id="445787"/>
    <lineage>
        <taxon>Eukaryota</taxon>
        <taxon>Metazoa</taxon>
        <taxon>Chordata</taxon>
        <taxon>Craniata</taxon>
        <taxon>Vertebrata</taxon>
        <taxon>Euteleostomi</taxon>
        <taxon>Amphibia</taxon>
        <taxon>Batrachia</taxon>
        <taxon>Anura</taxon>
        <taxon>Pelobatoidea</taxon>
        <taxon>Megophryidae</taxon>
        <taxon>Leptobrachium</taxon>
    </lineage>
</organism>
<sequence>MMCQGRVSSLHVVPIYPGSSFNMAAVLFSSNAEDAVHRAVDVRPDQDVGQIPGEALEETYEVDKTIAFIQENRFQRVALQFPDELLAHSVTVARKLEEATAAKTYILGDTSYGSCCVDEVAAEHVSADAVVHYGRACLSPCSRLPVSYVFGRRAVDVGVCTDTFWRLIPDRETPVLVLSDVVYEHALGRLEAQLSAAYPHAVISTLFGRSEASSPGEICMFGRRFTPVSQLWPDSYSFFYVGREGPTLSNLMLTWPLRPFFSFDPETGEGRKEGLDVNRALMKRFYLIEKARDAQVVGIVVGTLGVSDYLSALDHLKDIIRLAGKKSYMLSMGKLNPAKLANFPEVDIFVIVACPENSLLDSREFYRPVVTPHEMEMACNPACEWSGCCVTDFQELLPGGSAHVPFPEIHPEDSDRTDVSLITGELRSARLCASDKPQEDPALTLSERNRDGTVAALGPAASFLAARSWQGLERSLGQTPVIKAVEGRRGIAIAYEDEVNS</sequence>
<dbReference type="FunFam" id="3.40.50.11840:FF:000002">
    <property type="entry name" value="2-(3-amino-3-carboxypropyl)histidine synthase subunit 2"/>
    <property type="match status" value="1"/>
</dbReference>
<dbReference type="Gene3D" id="3.40.50.11860">
    <property type="entry name" value="Diphthamide synthesis DPH1/DPH2 domain 3"/>
    <property type="match status" value="1"/>
</dbReference>
<evidence type="ECO:0000256" key="3">
    <source>
        <dbReference type="ARBA" id="ARBA00006179"/>
    </source>
</evidence>
<dbReference type="InterPro" id="IPR042265">
    <property type="entry name" value="DPH1/DPH2_3"/>
</dbReference>
<evidence type="ECO:0000256" key="6">
    <source>
        <dbReference type="ARBA" id="ARBA00023004"/>
    </source>
</evidence>
<dbReference type="Gene3D" id="3.40.50.11840">
    <property type="entry name" value="Diphthamide synthesis DPH1/DPH2 domain 1"/>
    <property type="match status" value="1"/>
</dbReference>
<comment type="pathway">
    <text evidence="2 9">Protein modification; peptidyl-diphthamide biosynthesis.</text>
</comment>
<evidence type="ECO:0000256" key="1">
    <source>
        <dbReference type="ARBA" id="ARBA00001966"/>
    </source>
</evidence>
<evidence type="ECO:0000256" key="8">
    <source>
        <dbReference type="ARBA" id="ARBA00045159"/>
    </source>
</evidence>
<dbReference type="PANTHER" id="PTHR10762">
    <property type="entry name" value="DIPHTHAMIDE BIOSYNTHESIS PROTEIN"/>
    <property type="match status" value="1"/>
</dbReference>
<evidence type="ECO:0000256" key="4">
    <source>
        <dbReference type="ARBA" id="ARBA00021914"/>
    </source>
</evidence>
<keyword evidence="5 9" id="KW-0479">Metal-binding</keyword>
<dbReference type="InterPro" id="IPR010014">
    <property type="entry name" value="DHP2"/>
</dbReference>
<keyword evidence="11" id="KW-1185">Reference proteome</keyword>
<dbReference type="AlphaFoldDB" id="A0A8C5QA33"/>
<evidence type="ECO:0000256" key="5">
    <source>
        <dbReference type="ARBA" id="ARBA00022723"/>
    </source>
</evidence>
<comment type="similarity">
    <text evidence="3 9">Belongs to the DPH1/DPH2 family. DPH2 subfamily.</text>
</comment>
<dbReference type="OrthoDB" id="449241at2759"/>
<reference evidence="10" key="1">
    <citation type="submission" date="2025-08" db="UniProtKB">
        <authorList>
            <consortium name="Ensembl"/>
        </authorList>
    </citation>
    <scope>IDENTIFICATION</scope>
</reference>
<reference evidence="10" key="2">
    <citation type="submission" date="2025-09" db="UniProtKB">
        <authorList>
            <consortium name="Ensembl"/>
        </authorList>
    </citation>
    <scope>IDENTIFICATION</scope>
</reference>
<gene>
    <name evidence="10" type="primary">DPH2</name>
</gene>